<evidence type="ECO:0000256" key="2">
    <source>
        <dbReference type="ARBA" id="ARBA00023043"/>
    </source>
</evidence>
<dbReference type="OrthoDB" id="195446at2759"/>
<sequence length="261" mass="27923">MATANQIRQYWMGRNSNYWNAGECSSFSALHHASRHGLERAVIRLLDSGAYGVNELTSMGSTPVIHAAAGGHVLTARSLLARGANPYLRNWYGDDKAAIVCELVRWGMDPNGDSYLACALDGDSAGAFAALVELGADIAAQSAFKTHDHLFITAALWGCDEILALMLKQGWVDIELRNAEGRTALHCAAAAANLTSVRILLGAGADIGAMDDGGRTALEFAEGNKSITRLLLDSGATPIPQGLDDWTLSHIKVNNLISWRF</sequence>
<dbReference type="InterPro" id="IPR036770">
    <property type="entry name" value="Ankyrin_rpt-contain_sf"/>
</dbReference>
<proteinExistence type="predicted"/>
<keyword evidence="5" id="KW-1185">Reference proteome</keyword>
<feature type="repeat" description="ANK" evidence="3">
    <location>
        <begin position="59"/>
        <end position="91"/>
    </location>
</feature>
<evidence type="ECO:0000256" key="1">
    <source>
        <dbReference type="ARBA" id="ARBA00022737"/>
    </source>
</evidence>
<name>A0A397G378_ASPTH</name>
<dbReference type="STRING" id="41047.A0A397G378"/>
<dbReference type="InterPro" id="IPR002110">
    <property type="entry name" value="Ankyrin_rpt"/>
</dbReference>
<dbReference type="RefSeq" id="XP_026610726.1">
    <property type="nucleotide sequence ID" value="XM_026757242.1"/>
</dbReference>
<dbReference type="SMART" id="SM00248">
    <property type="entry name" value="ANK"/>
    <property type="match status" value="6"/>
</dbReference>
<evidence type="ECO:0000313" key="5">
    <source>
        <dbReference type="Proteomes" id="UP000215305"/>
    </source>
</evidence>
<dbReference type="SUPFAM" id="SSF48403">
    <property type="entry name" value="Ankyrin repeat"/>
    <property type="match status" value="1"/>
</dbReference>
<accession>A0A397G378</accession>
<dbReference type="Pfam" id="PF12796">
    <property type="entry name" value="Ank_2"/>
    <property type="match status" value="2"/>
</dbReference>
<organism evidence="4 5">
    <name type="scientific">Aspergillus thermomutatus</name>
    <name type="common">Neosartorya pseudofischeri</name>
    <dbReference type="NCBI Taxonomy" id="41047"/>
    <lineage>
        <taxon>Eukaryota</taxon>
        <taxon>Fungi</taxon>
        <taxon>Dikarya</taxon>
        <taxon>Ascomycota</taxon>
        <taxon>Pezizomycotina</taxon>
        <taxon>Eurotiomycetes</taxon>
        <taxon>Eurotiomycetidae</taxon>
        <taxon>Eurotiales</taxon>
        <taxon>Aspergillaceae</taxon>
        <taxon>Aspergillus</taxon>
        <taxon>Aspergillus subgen. Fumigati</taxon>
    </lineage>
</organism>
<dbReference type="PROSITE" id="PS50297">
    <property type="entry name" value="ANK_REP_REGION"/>
    <property type="match status" value="1"/>
</dbReference>
<reference evidence="4" key="1">
    <citation type="submission" date="2018-08" db="EMBL/GenBank/DDBJ databases">
        <title>Draft genome sequence of azole-resistant Aspergillus thermomutatus (Neosartorya pseudofischeri) strain HMR AF 39, isolated from a human nasal aspirate.</title>
        <authorList>
            <person name="Parent-Michaud M."/>
            <person name="Dufresne P.J."/>
            <person name="Fournier E."/>
            <person name="Martineau C."/>
            <person name="Moreira S."/>
            <person name="Perkins V."/>
            <person name="De Repentigny L."/>
            <person name="Dufresne S.F."/>
        </authorList>
    </citation>
    <scope>NUCLEOTIDE SEQUENCE [LARGE SCALE GENOMIC DNA]</scope>
    <source>
        <strain evidence="4">HMR AF 39</strain>
    </source>
</reference>
<comment type="caution">
    <text evidence="4">The sequence shown here is derived from an EMBL/GenBank/DDBJ whole genome shotgun (WGS) entry which is preliminary data.</text>
</comment>
<dbReference type="EMBL" id="NKHU02000286">
    <property type="protein sequence ID" value="RHZ45471.1"/>
    <property type="molecule type" value="Genomic_DNA"/>
</dbReference>
<dbReference type="PROSITE" id="PS50088">
    <property type="entry name" value="ANK_REPEAT"/>
    <property type="match status" value="2"/>
</dbReference>
<evidence type="ECO:0000256" key="3">
    <source>
        <dbReference type="PROSITE-ProRule" id="PRU00023"/>
    </source>
</evidence>
<dbReference type="PANTHER" id="PTHR24198:SF165">
    <property type="entry name" value="ANKYRIN REPEAT-CONTAINING PROTEIN-RELATED"/>
    <property type="match status" value="1"/>
</dbReference>
<dbReference type="GeneID" id="38125597"/>
<dbReference type="AlphaFoldDB" id="A0A397G378"/>
<dbReference type="VEuPathDB" id="FungiDB:CDV56_103623"/>
<gene>
    <name evidence="4" type="ORF">CDV56_103623</name>
</gene>
<dbReference type="Proteomes" id="UP000215305">
    <property type="component" value="Unassembled WGS sequence"/>
</dbReference>
<keyword evidence="1" id="KW-0677">Repeat</keyword>
<evidence type="ECO:0000313" key="4">
    <source>
        <dbReference type="EMBL" id="RHZ45471.1"/>
    </source>
</evidence>
<protein>
    <submittedName>
        <fullName evidence="4">Uncharacterized protein</fullName>
    </submittedName>
</protein>
<dbReference type="PANTHER" id="PTHR24198">
    <property type="entry name" value="ANKYRIN REPEAT AND PROTEIN KINASE DOMAIN-CONTAINING PROTEIN"/>
    <property type="match status" value="1"/>
</dbReference>
<dbReference type="Gene3D" id="1.25.40.20">
    <property type="entry name" value="Ankyrin repeat-containing domain"/>
    <property type="match status" value="2"/>
</dbReference>
<keyword evidence="2 3" id="KW-0040">ANK repeat</keyword>
<feature type="repeat" description="ANK" evidence="3">
    <location>
        <begin position="180"/>
        <end position="212"/>
    </location>
</feature>